<organism evidence="3">
    <name type="scientific">Caenorhabditis brenneri</name>
    <name type="common">Nematode worm</name>
    <dbReference type="NCBI Taxonomy" id="135651"/>
    <lineage>
        <taxon>Eukaryota</taxon>
        <taxon>Metazoa</taxon>
        <taxon>Ecdysozoa</taxon>
        <taxon>Nematoda</taxon>
        <taxon>Chromadorea</taxon>
        <taxon>Rhabditida</taxon>
        <taxon>Rhabditina</taxon>
        <taxon>Rhabditomorpha</taxon>
        <taxon>Rhabditoidea</taxon>
        <taxon>Rhabditidae</taxon>
        <taxon>Peloderinae</taxon>
        <taxon>Caenorhabditis</taxon>
    </lineage>
</organism>
<feature type="coiled-coil region" evidence="1">
    <location>
        <begin position="171"/>
        <end position="210"/>
    </location>
</feature>
<dbReference type="Proteomes" id="UP000008068">
    <property type="component" value="Unassembled WGS sequence"/>
</dbReference>
<reference evidence="3" key="1">
    <citation type="submission" date="2011-07" db="EMBL/GenBank/DDBJ databases">
        <authorList>
            <consortium name="Caenorhabditis brenneri Sequencing and Analysis Consortium"/>
            <person name="Wilson R.K."/>
        </authorList>
    </citation>
    <scope>NUCLEOTIDE SEQUENCE [LARGE SCALE GENOMIC DNA]</scope>
    <source>
        <strain evidence="3">PB2801</strain>
    </source>
</reference>
<gene>
    <name evidence="2" type="ORF">CAEBREN_06579</name>
</gene>
<accession>G0MFQ7</accession>
<keyword evidence="3" id="KW-1185">Reference proteome</keyword>
<dbReference type="InParanoid" id="G0MFQ7"/>
<sequence>MANSNRHLRIDNTKVPENYSHKNAFKFYVCSYWDARWVRIQDLFTLKNNDTVHLSWHELTYSDMNSYIKYWIDSDHDMVRIMKLYTEERIQPESLFDGIVVLKNPGIRGATYLVAANRTKQRKHQIMGVVWDDNRLRLYSWNKNEPIRFEENVYAESWAPEYEVLMVMNKKKELEGDLERIQNSLETNQDQNLVEKKNEISRELQNVSQKVAGYNLVFRDGVFSYE</sequence>
<dbReference type="eggNOG" id="ENOG502RAZH">
    <property type="taxonomic scope" value="Eukaryota"/>
</dbReference>
<protein>
    <recommendedName>
        <fullName evidence="4">F-box associated domain-containing protein</fullName>
    </recommendedName>
</protein>
<dbReference type="HOGENOM" id="CLU_044397_2_0_1"/>
<evidence type="ECO:0000313" key="2">
    <source>
        <dbReference type="EMBL" id="EGT54326.1"/>
    </source>
</evidence>
<evidence type="ECO:0000313" key="3">
    <source>
        <dbReference type="Proteomes" id="UP000008068"/>
    </source>
</evidence>
<evidence type="ECO:0008006" key="4">
    <source>
        <dbReference type="Google" id="ProtNLM"/>
    </source>
</evidence>
<evidence type="ECO:0000256" key="1">
    <source>
        <dbReference type="SAM" id="Coils"/>
    </source>
</evidence>
<name>G0MFQ7_CAEBE</name>
<dbReference type="OrthoDB" id="5903163at2759"/>
<proteinExistence type="predicted"/>
<dbReference type="EMBL" id="GL379792">
    <property type="protein sequence ID" value="EGT54326.1"/>
    <property type="molecule type" value="Genomic_DNA"/>
</dbReference>
<keyword evidence="1" id="KW-0175">Coiled coil</keyword>
<dbReference type="AlphaFoldDB" id="G0MFQ7"/>